<dbReference type="SMART" id="SM00091">
    <property type="entry name" value="PAS"/>
    <property type="match status" value="3"/>
</dbReference>
<dbReference type="Pfam" id="PF00989">
    <property type="entry name" value="PAS"/>
    <property type="match status" value="1"/>
</dbReference>
<dbReference type="InterPro" id="IPR035965">
    <property type="entry name" value="PAS-like_dom_sf"/>
</dbReference>
<evidence type="ECO:0000259" key="6">
    <source>
        <dbReference type="PROSITE" id="PS50109"/>
    </source>
</evidence>
<dbReference type="InterPro" id="IPR013656">
    <property type="entry name" value="PAS_4"/>
</dbReference>
<dbReference type="PROSITE" id="PS50046">
    <property type="entry name" value="PHYTOCHROME_2"/>
    <property type="match status" value="1"/>
</dbReference>
<dbReference type="InterPro" id="IPR011495">
    <property type="entry name" value="Sig_transdc_His_kin_sub2_dim/P"/>
</dbReference>
<dbReference type="Pfam" id="PF01590">
    <property type="entry name" value="GAF"/>
    <property type="match status" value="2"/>
</dbReference>
<sequence>MPLPENENQRLELLYQYQILNTPPEETFDDLTQLAADICETPIALISLVDAEREWFKSKVGLTALEVPRNNSFSSYTILQNDILIIPDTLKDERFAENPLVRSAPYFRFYAGVPLIIASGFALGSLSIIDFVPRNLTLKEQAILQKIARQVIRYLELHRQQKNDANQININFLFINHPHPMWIYNQNNLQFLEVNEAAIAQYGYSREEFLQMRICDIRPLEDVPILLEYLAKNQAESHFSGRWQHRCKNGQIIDVELLTHAIYYAGYDARLVVITDTTENKQIKRTLRESEARFRAVTETIPVPLVISRVSDGLILYANIEFIQTFRFAPDDFVSCLVSNLYHDAKEFKALLEALAHQGSLQNYELPLKRADGTSFWAIASLQYLTFNGEWAILAVLSDITERKNIEVKLQEQNEFLQCIFARIPLMIALIDTEGKLQWVNQEWEDVLGWQIKDFQNSDLLSALYPDPEYRQYVINFIQSAQRSWGDFRTQRRDGRMLDTSWTNVNLPNGQIIGIGQDITERKQTEGTLKAQAEREQLMRAVTQRIRQSLNLQNILNAIVKEVRDLLEVDRVVVYQFAPDMSGTVVAESVESGWTVSLGQKIEDTCFQTGGGVEYHQGRKQAVANIYKAGLSDCHLQLLEQFEVKANLVVPILLEVGGEKSGFLWGLLVAHQCSRPREWEENQLDFLDQLTVQIAIAIQQSSIFQQAQNELTERQKAEINLRNALAEKEVLLKEIHHRVKNNLQIVSSLLQLQSQTLKDPEVIRVFRDSQNRIDSISLIHKNLYTSPNIGQLDVDEYIENLATSLLISYQIVPGQISLETHIDSVSLNVDQAIACGLIVNELISNALKHAFPQQQPGKIIIALRNVGNNIEMIIQDNGIGLPHDLDWNNTDSLGLSLVFDLVTAQLEGSITVESQQGTVFKIQFPKLDLQQPISDGSSENFSR</sequence>
<dbReference type="PROSITE" id="PS50109">
    <property type="entry name" value="HIS_KIN"/>
    <property type="match status" value="1"/>
</dbReference>
<dbReference type="PROSITE" id="PS50113">
    <property type="entry name" value="PAC"/>
    <property type="match status" value="1"/>
</dbReference>
<dbReference type="SUPFAM" id="SSF55874">
    <property type="entry name" value="ATPase domain of HSP90 chaperone/DNA topoisomerase II/histidine kinase"/>
    <property type="match status" value="1"/>
</dbReference>
<dbReference type="InterPro" id="IPR003018">
    <property type="entry name" value="GAF"/>
</dbReference>
<evidence type="ECO:0000313" key="9">
    <source>
        <dbReference type="EMBL" id="RCJ24797.1"/>
    </source>
</evidence>
<dbReference type="InterPro" id="IPR029016">
    <property type="entry name" value="GAF-like_dom_sf"/>
</dbReference>
<dbReference type="Pfam" id="PF02518">
    <property type="entry name" value="HATPase_c"/>
    <property type="match status" value="1"/>
</dbReference>
<gene>
    <name evidence="9" type="ORF">A6770_03840</name>
</gene>
<dbReference type="InterPro" id="IPR000700">
    <property type="entry name" value="PAS-assoc_C"/>
</dbReference>
<feature type="domain" description="PAC" evidence="8">
    <location>
        <begin position="362"/>
        <end position="412"/>
    </location>
</feature>
<dbReference type="SMART" id="SM00065">
    <property type="entry name" value="GAF"/>
    <property type="match status" value="2"/>
</dbReference>
<dbReference type="GO" id="GO:0016301">
    <property type="term" value="F:kinase activity"/>
    <property type="evidence" value="ECO:0007669"/>
    <property type="project" value="UniProtKB-KW"/>
</dbReference>
<keyword evidence="4" id="KW-1133">Transmembrane helix</keyword>
<feature type="coiled-coil region" evidence="3">
    <location>
        <begin position="707"/>
        <end position="734"/>
    </location>
</feature>
<keyword evidence="3" id="KW-0175">Coiled coil</keyword>
<dbReference type="Gene3D" id="3.30.450.20">
    <property type="entry name" value="PAS domain"/>
    <property type="match status" value="3"/>
</dbReference>
<keyword evidence="2" id="KW-0418">Kinase</keyword>
<name>A0A367QKR3_9NOSO</name>
<dbReference type="AlphaFoldDB" id="A0A367QKR3"/>
<feature type="domain" description="Histidine kinase" evidence="6">
    <location>
        <begin position="734"/>
        <end position="928"/>
    </location>
</feature>
<dbReference type="SMART" id="SM00086">
    <property type="entry name" value="PAC"/>
    <property type="match status" value="3"/>
</dbReference>
<dbReference type="InterPro" id="IPR001610">
    <property type="entry name" value="PAC"/>
</dbReference>
<dbReference type="PROSITE" id="PS50112">
    <property type="entry name" value="PAS"/>
    <property type="match status" value="1"/>
</dbReference>
<proteinExistence type="inferred from homology"/>
<comment type="caution">
    <text evidence="9">The sequence shown here is derived from an EMBL/GenBank/DDBJ whole genome shotgun (WGS) entry which is preliminary data.</text>
</comment>
<evidence type="ECO:0000259" key="7">
    <source>
        <dbReference type="PROSITE" id="PS50112"/>
    </source>
</evidence>
<feature type="transmembrane region" description="Helical" evidence="4">
    <location>
        <begin position="109"/>
        <end position="129"/>
    </location>
</feature>
<keyword evidence="2" id="KW-0808">Transferase</keyword>
<dbReference type="InterPro" id="IPR000014">
    <property type="entry name" value="PAS"/>
</dbReference>
<dbReference type="InterPro" id="IPR016132">
    <property type="entry name" value="Phyto_chromo_attachment"/>
</dbReference>
<dbReference type="InterPro" id="IPR013767">
    <property type="entry name" value="PAS_fold"/>
</dbReference>
<feature type="domain" description="PAS" evidence="7">
    <location>
        <begin position="413"/>
        <end position="467"/>
    </location>
</feature>
<dbReference type="Gene3D" id="3.30.450.40">
    <property type="match status" value="2"/>
</dbReference>
<dbReference type="InterPro" id="IPR036890">
    <property type="entry name" value="HATPase_C_sf"/>
</dbReference>
<evidence type="ECO:0000256" key="1">
    <source>
        <dbReference type="ARBA" id="ARBA00006402"/>
    </source>
</evidence>
<protein>
    <submittedName>
        <fullName evidence="9">ATPase</fullName>
    </submittedName>
</protein>
<evidence type="ECO:0000256" key="2">
    <source>
        <dbReference type="ARBA" id="ARBA00022777"/>
    </source>
</evidence>
<dbReference type="SUPFAM" id="SSF55785">
    <property type="entry name" value="PYP-like sensor domain (PAS domain)"/>
    <property type="match status" value="3"/>
</dbReference>
<dbReference type="Pfam" id="PF07568">
    <property type="entry name" value="HisKA_2"/>
    <property type="match status" value="1"/>
</dbReference>
<comment type="similarity">
    <text evidence="1">In the N-terminal section; belongs to the phytochrome family.</text>
</comment>
<evidence type="ECO:0000259" key="5">
    <source>
        <dbReference type="PROSITE" id="PS50046"/>
    </source>
</evidence>
<dbReference type="PANTHER" id="PTHR43102">
    <property type="entry name" value="SLR1143 PROTEIN"/>
    <property type="match status" value="1"/>
</dbReference>
<dbReference type="Gene3D" id="3.30.565.10">
    <property type="entry name" value="Histidine kinase-like ATPase, C-terminal domain"/>
    <property type="match status" value="1"/>
</dbReference>
<dbReference type="InterPro" id="IPR005467">
    <property type="entry name" value="His_kinase_dom"/>
</dbReference>
<keyword evidence="10" id="KW-1185">Reference proteome</keyword>
<dbReference type="Pfam" id="PF08448">
    <property type="entry name" value="PAS_4"/>
    <property type="match status" value="1"/>
</dbReference>
<dbReference type="Proteomes" id="UP000252107">
    <property type="component" value="Unassembled WGS sequence"/>
</dbReference>
<dbReference type="PANTHER" id="PTHR43102:SF2">
    <property type="entry name" value="GAF DOMAIN-CONTAINING PROTEIN"/>
    <property type="match status" value="1"/>
</dbReference>
<dbReference type="Pfam" id="PF13426">
    <property type="entry name" value="PAS_9"/>
    <property type="match status" value="1"/>
</dbReference>
<reference evidence="9" key="1">
    <citation type="submission" date="2016-04" db="EMBL/GenBank/DDBJ databases">
        <authorList>
            <person name="Tabuchi Yagui T.R."/>
        </authorList>
    </citation>
    <scope>NUCLEOTIDE SEQUENCE [LARGE SCALE GENOMIC DNA]</scope>
    <source>
        <strain evidence="9">NIES-26</strain>
    </source>
</reference>
<organism evidence="9 10">
    <name type="scientific">Nostoc minutum NIES-26</name>
    <dbReference type="NCBI Taxonomy" id="1844469"/>
    <lineage>
        <taxon>Bacteria</taxon>
        <taxon>Bacillati</taxon>
        <taxon>Cyanobacteriota</taxon>
        <taxon>Cyanophyceae</taxon>
        <taxon>Nostocales</taxon>
        <taxon>Nostocaceae</taxon>
        <taxon>Nostoc</taxon>
    </lineage>
</organism>
<feature type="domain" description="Phytochrome chromophore attachment site" evidence="5">
    <location>
        <begin position="551"/>
        <end position="693"/>
    </location>
</feature>
<evidence type="ECO:0000256" key="4">
    <source>
        <dbReference type="SAM" id="Phobius"/>
    </source>
</evidence>
<evidence type="ECO:0000256" key="3">
    <source>
        <dbReference type="SAM" id="Coils"/>
    </source>
</evidence>
<dbReference type="NCBIfam" id="TIGR00229">
    <property type="entry name" value="sensory_box"/>
    <property type="match status" value="3"/>
</dbReference>
<keyword evidence="4" id="KW-0472">Membrane</keyword>
<keyword evidence="4" id="KW-0812">Transmembrane</keyword>
<dbReference type="CDD" id="cd00130">
    <property type="entry name" value="PAS"/>
    <property type="match status" value="3"/>
</dbReference>
<dbReference type="GO" id="GO:0006355">
    <property type="term" value="P:regulation of DNA-templated transcription"/>
    <property type="evidence" value="ECO:0007669"/>
    <property type="project" value="InterPro"/>
</dbReference>
<dbReference type="EMBL" id="LXQD01000317">
    <property type="protein sequence ID" value="RCJ24797.1"/>
    <property type="molecule type" value="Genomic_DNA"/>
</dbReference>
<dbReference type="SMART" id="SM00387">
    <property type="entry name" value="HATPase_c"/>
    <property type="match status" value="1"/>
</dbReference>
<dbReference type="SUPFAM" id="SSF55781">
    <property type="entry name" value="GAF domain-like"/>
    <property type="match status" value="2"/>
</dbReference>
<accession>A0A367QKR3</accession>
<evidence type="ECO:0000259" key="8">
    <source>
        <dbReference type="PROSITE" id="PS50113"/>
    </source>
</evidence>
<dbReference type="InterPro" id="IPR003594">
    <property type="entry name" value="HATPase_dom"/>
</dbReference>
<evidence type="ECO:0000313" key="10">
    <source>
        <dbReference type="Proteomes" id="UP000252107"/>
    </source>
</evidence>